<dbReference type="EMBL" id="CP072648">
    <property type="protein sequence ID" value="QUW03725.1"/>
    <property type="molecule type" value="Genomic_DNA"/>
</dbReference>
<gene>
    <name evidence="2" type="ORF">J8C06_04640</name>
</gene>
<keyword evidence="3" id="KW-1185">Reference proteome</keyword>
<feature type="transmembrane region" description="Helical" evidence="1">
    <location>
        <begin position="12"/>
        <end position="34"/>
    </location>
</feature>
<dbReference type="RefSeq" id="WP_211429615.1">
    <property type="nucleotide sequence ID" value="NZ_CP072648.1"/>
</dbReference>
<feature type="transmembrane region" description="Helical" evidence="1">
    <location>
        <begin position="71"/>
        <end position="90"/>
    </location>
</feature>
<name>A0ABX8BDW2_9BACT</name>
<evidence type="ECO:0000313" key="3">
    <source>
        <dbReference type="Proteomes" id="UP000676506"/>
    </source>
</evidence>
<evidence type="ECO:0000256" key="1">
    <source>
        <dbReference type="SAM" id="Phobius"/>
    </source>
</evidence>
<sequence length="230" mass="23808">MTLGNWFGLPSVLESLCWGVAILSTSLLLLKLVVGTLLDGLDGHLDGHFAGSVGLLGGGDGETLPGGGLKAVLAGLGVAGWSGVLCFQLTRFSPLVVLGMALGSGAVTFLLTVWLLRQLYRIESDGTLQPTSAIGRFGTVYLTIPAHGQGCGQIQIETQGRLATLDAMTDGQAIPTGSRVFVHSVSNGVLMVAPESLLSPYAGLEAVCRSNEAKTDDRTLATPHKEVSHG</sequence>
<proteinExistence type="predicted"/>
<organism evidence="2 3">
    <name type="scientific">Chloracidobacterium validum</name>
    <dbReference type="NCBI Taxonomy" id="2821543"/>
    <lineage>
        <taxon>Bacteria</taxon>
        <taxon>Pseudomonadati</taxon>
        <taxon>Acidobacteriota</taxon>
        <taxon>Terriglobia</taxon>
        <taxon>Terriglobales</taxon>
        <taxon>Acidobacteriaceae</taxon>
        <taxon>Chloracidobacterium</taxon>
    </lineage>
</organism>
<keyword evidence="1" id="KW-1133">Transmembrane helix</keyword>
<reference evidence="2 3" key="1">
    <citation type="submission" date="2021-03" db="EMBL/GenBank/DDBJ databases">
        <title>Genomic and phenotypic characterization of Chloracidobacterium isolates provides evidence for multiple species.</title>
        <authorList>
            <person name="Saini M.K."/>
            <person name="Costas A.M.G."/>
            <person name="Tank M."/>
            <person name="Bryant D.A."/>
        </authorList>
    </citation>
    <scope>NUCLEOTIDE SEQUENCE [LARGE SCALE GENOMIC DNA]</scope>
    <source>
        <strain evidence="2 3">BV2-C</strain>
    </source>
</reference>
<keyword evidence="1" id="KW-0812">Transmembrane</keyword>
<protein>
    <submittedName>
        <fullName evidence="2">NfeD family protein</fullName>
    </submittedName>
</protein>
<dbReference type="InterPro" id="IPR012340">
    <property type="entry name" value="NA-bd_OB-fold"/>
</dbReference>
<keyword evidence="1" id="KW-0472">Membrane</keyword>
<evidence type="ECO:0000313" key="2">
    <source>
        <dbReference type="EMBL" id="QUW03725.1"/>
    </source>
</evidence>
<feature type="transmembrane region" description="Helical" evidence="1">
    <location>
        <begin position="96"/>
        <end position="116"/>
    </location>
</feature>
<dbReference type="Gene3D" id="2.40.50.140">
    <property type="entry name" value="Nucleic acid-binding proteins"/>
    <property type="match status" value="1"/>
</dbReference>
<dbReference type="Proteomes" id="UP000676506">
    <property type="component" value="Chromosome 1"/>
</dbReference>
<accession>A0ABX8BDW2</accession>